<dbReference type="InterPro" id="IPR010656">
    <property type="entry name" value="DctM"/>
</dbReference>
<reference evidence="9 10" key="1">
    <citation type="submission" date="2019-04" db="EMBL/GenBank/DDBJ databases">
        <title>Genome sequence of strain shin9-1.</title>
        <authorList>
            <person name="Gao J."/>
            <person name="Sun J."/>
        </authorList>
    </citation>
    <scope>NUCLEOTIDE SEQUENCE [LARGE SCALE GENOMIC DNA]</scope>
    <source>
        <strain evidence="10">shin9-1</strain>
    </source>
</reference>
<keyword evidence="6 7" id="KW-0472">Membrane</keyword>
<evidence type="ECO:0000256" key="7">
    <source>
        <dbReference type="RuleBase" id="RU369079"/>
    </source>
</evidence>
<dbReference type="InterPro" id="IPR004681">
    <property type="entry name" value="TRAP_DctM"/>
</dbReference>
<evidence type="ECO:0000256" key="6">
    <source>
        <dbReference type="ARBA" id="ARBA00023136"/>
    </source>
</evidence>
<feature type="transmembrane region" description="Helical" evidence="7">
    <location>
        <begin position="49"/>
        <end position="69"/>
    </location>
</feature>
<dbReference type="GO" id="GO:0005886">
    <property type="term" value="C:plasma membrane"/>
    <property type="evidence" value="ECO:0007669"/>
    <property type="project" value="UniProtKB-SubCell"/>
</dbReference>
<comment type="similarity">
    <text evidence="7">Belongs to the TRAP transporter large permease family.</text>
</comment>
<dbReference type="NCBIfam" id="TIGR00786">
    <property type="entry name" value="dctM"/>
    <property type="match status" value="1"/>
</dbReference>
<comment type="caution">
    <text evidence="9">The sequence shown here is derived from an EMBL/GenBank/DDBJ whole genome shotgun (WGS) entry which is preliminary data.</text>
</comment>
<name>A0A4S8NU06_9HYPH</name>
<feature type="domain" description="TRAP C4-dicarboxylate transport system permease DctM subunit" evidence="8">
    <location>
        <begin position="7"/>
        <end position="417"/>
    </location>
</feature>
<dbReference type="RefSeq" id="WP_136599885.1">
    <property type="nucleotide sequence ID" value="NZ_STGV01000006.1"/>
</dbReference>
<dbReference type="GO" id="GO:0022857">
    <property type="term" value="F:transmembrane transporter activity"/>
    <property type="evidence" value="ECO:0007669"/>
    <property type="project" value="UniProtKB-UniRule"/>
</dbReference>
<keyword evidence="3 7" id="KW-0997">Cell inner membrane</keyword>
<evidence type="ECO:0000256" key="5">
    <source>
        <dbReference type="ARBA" id="ARBA00022989"/>
    </source>
</evidence>
<evidence type="ECO:0000313" key="10">
    <source>
        <dbReference type="Proteomes" id="UP000308828"/>
    </source>
</evidence>
<dbReference type="PANTHER" id="PTHR33362:SF2">
    <property type="entry name" value="TRAP TRANSPORTER LARGE PERMEASE PROTEIN"/>
    <property type="match status" value="1"/>
</dbReference>
<feature type="transmembrane region" description="Helical" evidence="7">
    <location>
        <begin position="12"/>
        <end position="37"/>
    </location>
</feature>
<dbReference type="Proteomes" id="UP000308828">
    <property type="component" value="Unassembled WGS sequence"/>
</dbReference>
<dbReference type="EMBL" id="STGV01000006">
    <property type="protein sequence ID" value="THV21027.1"/>
    <property type="molecule type" value="Genomic_DNA"/>
</dbReference>
<protein>
    <recommendedName>
        <fullName evidence="7">TRAP transporter large permease protein</fullName>
    </recommendedName>
</protein>
<dbReference type="PANTHER" id="PTHR33362">
    <property type="entry name" value="SIALIC ACID TRAP TRANSPORTER PERMEASE PROTEIN SIAT-RELATED"/>
    <property type="match status" value="1"/>
</dbReference>
<gene>
    <name evidence="9" type="ORF">FAA97_17690</name>
</gene>
<feature type="transmembrane region" description="Helical" evidence="7">
    <location>
        <begin position="171"/>
        <end position="194"/>
    </location>
</feature>
<comment type="subunit">
    <text evidence="7">The complex comprises the extracytoplasmic solute receptor protein and the two transmembrane proteins.</text>
</comment>
<evidence type="ECO:0000313" key="9">
    <source>
        <dbReference type="EMBL" id="THV21027.1"/>
    </source>
</evidence>
<proteinExistence type="inferred from homology"/>
<evidence type="ECO:0000256" key="3">
    <source>
        <dbReference type="ARBA" id="ARBA00022519"/>
    </source>
</evidence>
<dbReference type="AlphaFoldDB" id="A0A4S8NU06"/>
<evidence type="ECO:0000259" key="8">
    <source>
        <dbReference type="Pfam" id="PF06808"/>
    </source>
</evidence>
<feature type="transmembrane region" description="Helical" evidence="7">
    <location>
        <begin position="206"/>
        <end position="228"/>
    </location>
</feature>
<evidence type="ECO:0000256" key="4">
    <source>
        <dbReference type="ARBA" id="ARBA00022692"/>
    </source>
</evidence>
<organism evidence="9 10">
    <name type="scientific">Peteryoungia ipomoeae</name>
    <dbReference type="NCBI Taxonomy" id="1210932"/>
    <lineage>
        <taxon>Bacteria</taxon>
        <taxon>Pseudomonadati</taxon>
        <taxon>Pseudomonadota</taxon>
        <taxon>Alphaproteobacteria</taxon>
        <taxon>Hyphomicrobiales</taxon>
        <taxon>Rhizobiaceae</taxon>
        <taxon>Peteryoungia</taxon>
    </lineage>
</organism>
<dbReference type="PIRSF" id="PIRSF006066">
    <property type="entry name" value="HI0050"/>
    <property type="match status" value="1"/>
</dbReference>
<keyword evidence="2" id="KW-1003">Cell membrane</keyword>
<keyword evidence="5 7" id="KW-1133">Transmembrane helix</keyword>
<evidence type="ECO:0000256" key="2">
    <source>
        <dbReference type="ARBA" id="ARBA00022475"/>
    </source>
</evidence>
<feature type="transmembrane region" description="Helical" evidence="7">
    <location>
        <begin position="336"/>
        <end position="353"/>
    </location>
</feature>
<dbReference type="OrthoDB" id="7374726at2"/>
<comment type="subcellular location">
    <subcellularLocation>
        <location evidence="1 7">Cell inner membrane</location>
        <topology evidence="1 7">Multi-pass membrane protein</topology>
    </subcellularLocation>
</comment>
<keyword evidence="4 7" id="KW-0812">Transmembrane</keyword>
<dbReference type="Pfam" id="PF06808">
    <property type="entry name" value="DctM"/>
    <property type="match status" value="1"/>
</dbReference>
<comment type="function">
    <text evidence="7">Part of the tripartite ATP-independent periplasmic (TRAP) transport system.</text>
</comment>
<evidence type="ECO:0000256" key="1">
    <source>
        <dbReference type="ARBA" id="ARBA00004429"/>
    </source>
</evidence>
<sequence length="426" mass="44917">MAYTILFGTFVTLMLIGMPIAFCLGLASLATVLYLGLPPIVVFQQMNSGMNVFAMMAIPFFIFAGDLMVRGGIAHRLIRFAAGLVGHLRGGLGQVNIIASTLFGGISGSAVADASAVGGLMVPQMAARGYDRGYAVNVTVTSAIIALLIPPSHNMILYSISAGGTVSVADLFTAGIIPGLMMTIALMITAYIVARRRGYPSEPFPGFARLGYFLAAALPGLLLIGIIFGGVRSGIFTATESSCIAVIYALLVALLVYRELDWAGFQEAVLGAVRTTSLVLLVIGTAASFAWLMSFLQVQTSLIQFVRSVSDNPIIVLLLINVALLVLGTFMDMAPLVIISTPVLLPIVKAFGIDPVHFGVIIILNAGIGLVTPPVGTVLFVGCAVGKITIREAMKTIWPFFGAMLVVLALVIYIPALSLWLPSLFK</sequence>
<feature type="transmembrane region" description="Helical" evidence="7">
    <location>
        <begin position="134"/>
        <end position="151"/>
    </location>
</feature>
<keyword evidence="7" id="KW-0813">Transport</keyword>
<feature type="transmembrane region" description="Helical" evidence="7">
    <location>
        <begin position="359"/>
        <end position="385"/>
    </location>
</feature>
<keyword evidence="10" id="KW-1185">Reference proteome</keyword>
<feature type="transmembrane region" description="Helical" evidence="7">
    <location>
        <begin position="397"/>
        <end position="421"/>
    </location>
</feature>
<feature type="transmembrane region" description="Helical" evidence="7">
    <location>
        <begin position="269"/>
        <end position="293"/>
    </location>
</feature>
<feature type="transmembrane region" description="Helical" evidence="7">
    <location>
        <begin position="234"/>
        <end position="257"/>
    </location>
</feature>
<feature type="transmembrane region" description="Helical" evidence="7">
    <location>
        <begin position="313"/>
        <end position="331"/>
    </location>
</feature>
<accession>A0A4S8NU06</accession>